<gene>
    <name evidence="1" type="ORF">F0L46_07945</name>
</gene>
<dbReference type="EMBL" id="VUOA01000017">
    <property type="protein sequence ID" value="KAA2237915.1"/>
    <property type="molecule type" value="Genomic_DNA"/>
</dbReference>
<dbReference type="Proteomes" id="UP000323142">
    <property type="component" value="Unassembled WGS sequence"/>
</dbReference>
<sequence length="177" mass="15686">MVAEASPGFGAGTIGLAGVFAVSVFAGSLLDASVLSPPVTDGEAAADFGLTAAEGATLFAGSDGGAPAGFDASAPAAGVGAFAPASDERGDAGAGVGAGVPPAGVDGPGAGLSDPAAFSASIAGVAAFGAGAGDPPGADGVALGVVAGEAAGAGVPAPGAAEVASTGLPSTMLAPRP</sequence>
<protein>
    <submittedName>
        <fullName evidence="1">Uncharacterized protein</fullName>
    </submittedName>
</protein>
<name>A0A5B2VG86_9HYPH</name>
<comment type="caution">
    <text evidence="1">The sequence shown here is derived from an EMBL/GenBank/DDBJ whole genome shotgun (WGS) entry which is preliminary data.</text>
</comment>
<evidence type="ECO:0000313" key="2">
    <source>
        <dbReference type="Proteomes" id="UP000323142"/>
    </source>
</evidence>
<reference evidence="1 2" key="1">
    <citation type="submission" date="2019-09" db="EMBL/GenBank/DDBJ databases">
        <title>Salinarimonas rosea gen. nov., sp. nov., a new member of the a-2 subgroup of the Proteobacteria.</title>
        <authorList>
            <person name="Liu J."/>
        </authorList>
    </citation>
    <scope>NUCLEOTIDE SEQUENCE [LARGE SCALE GENOMIC DNA]</scope>
    <source>
        <strain evidence="1 2">BN140002</strain>
    </source>
</reference>
<evidence type="ECO:0000313" key="1">
    <source>
        <dbReference type="EMBL" id="KAA2237915.1"/>
    </source>
</evidence>
<proteinExistence type="predicted"/>
<keyword evidence="2" id="KW-1185">Reference proteome</keyword>
<accession>A0A5B2VG86</accession>
<dbReference type="AlphaFoldDB" id="A0A5B2VG86"/>
<reference evidence="1 2" key="2">
    <citation type="submission" date="2019-09" db="EMBL/GenBank/DDBJ databases">
        <authorList>
            <person name="Jin C."/>
        </authorList>
    </citation>
    <scope>NUCLEOTIDE SEQUENCE [LARGE SCALE GENOMIC DNA]</scope>
    <source>
        <strain evidence="1 2">BN140002</strain>
    </source>
</reference>
<organism evidence="1 2">
    <name type="scientific">Salinarimonas soli</name>
    <dbReference type="NCBI Taxonomy" id="1638099"/>
    <lineage>
        <taxon>Bacteria</taxon>
        <taxon>Pseudomonadati</taxon>
        <taxon>Pseudomonadota</taxon>
        <taxon>Alphaproteobacteria</taxon>
        <taxon>Hyphomicrobiales</taxon>
        <taxon>Salinarimonadaceae</taxon>
        <taxon>Salinarimonas</taxon>
    </lineage>
</organism>